<comment type="similarity">
    <text evidence="1">Belongs to the bacterial ribosomal protein bS1 family.</text>
</comment>
<name>A0A1F7HGG9_9BACT</name>
<gene>
    <name evidence="6" type="ORF">A3D08_03650</name>
</gene>
<dbReference type="InterPro" id="IPR035104">
    <property type="entry name" value="Ribosomal_protein_S1-like"/>
</dbReference>
<dbReference type="CDD" id="cd04465">
    <property type="entry name" value="S1_RPS1_repeat_ec2_hs2"/>
    <property type="match status" value="1"/>
</dbReference>
<evidence type="ECO:0000313" key="7">
    <source>
        <dbReference type="Proteomes" id="UP000178098"/>
    </source>
</evidence>
<dbReference type="InterPro" id="IPR003029">
    <property type="entry name" value="S1_domain"/>
</dbReference>
<proteinExistence type="inferred from homology"/>
<evidence type="ECO:0000256" key="1">
    <source>
        <dbReference type="ARBA" id="ARBA00006767"/>
    </source>
</evidence>
<feature type="non-terminal residue" evidence="6">
    <location>
        <position position="353"/>
    </location>
</feature>
<feature type="domain" description="S1 motif" evidence="5">
    <location>
        <begin position="58"/>
        <end position="125"/>
    </location>
</feature>
<feature type="domain" description="S1 motif" evidence="5">
    <location>
        <begin position="230"/>
        <end position="298"/>
    </location>
</feature>
<dbReference type="Gene3D" id="2.40.50.140">
    <property type="entry name" value="Nucleic acid-binding proteins"/>
    <property type="match status" value="4"/>
</dbReference>
<evidence type="ECO:0000313" key="6">
    <source>
        <dbReference type="EMBL" id="OGK30330.1"/>
    </source>
</evidence>
<dbReference type="InterPro" id="IPR050437">
    <property type="entry name" value="Ribos_protein_bS1-like"/>
</dbReference>
<reference evidence="6 7" key="1">
    <citation type="journal article" date="2016" name="Nat. Commun.">
        <title>Thousands of microbial genomes shed light on interconnected biogeochemical processes in an aquifer system.</title>
        <authorList>
            <person name="Anantharaman K."/>
            <person name="Brown C.T."/>
            <person name="Hug L.A."/>
            <person name="Sharon I."/>
            <person name="Castelle C.J."/>
            <person name="Probst A.J."/>
            <person name="Thomas B.C."/>
            <person name="Singh A."/>
            <person name="Wilkins M.J."/>
            <person name="Karaoz U."/>
            <person name="Brodie E.L."/>
            <person name="Williams K.H."/>
            <person name="Hubbard S.S."/>
            <person name="Banfield J.F."/>
        </authorList>
    </citation>
    <scope>NUCLEOTIDE SEQUENCE [LARGE SCALE GENOMIC DNA]</scope>
</reference>
<dbReference type="SMART" id="SM00316">
    <property type="entry name" value="S1"/>
    <property type="match status" value="3"/>
</dbReference>
<dbReference type="GO" id="GO:0022627">
    <property type="term" value="C:cytosolic small ribosomal subunit"/>
    <property type="evidence" value="ECO:0007669"/>
    <property type="project" value="TreeGrafter"/>
</dbReference>
<dbReference type="PRINTS" id="PR00681">
    <property type="entry name" value="RIBOSOMALS1"/>
</dbReference>
<dbReference type="AlphaFoldDB" id="A0A1F7HGG9"/>
<evidence type="ECO:0000256" key="4">
    <source>
        <dbReference type="SAM" id="MobiDB-lite"/>
    </source>
</evidence>
<protein>
    <recommendedName>
        <fullName evidence="5">S1 motif domain-containing protein</fullName>
    </recommendedName>
</protein>
<comment type="caution">
    <text evidence="6">The sequence shown here is derived from an EMBL/GenBank/DDBJ whole genome shotgun (WGS) entry which is preliminary data.</text>
</comment>
<dbReference type="InterPro" id="IPR012340">
    <property type="entry name" value="NA-bd_OB-fold"/>
</dbReference>
<dbReference type="GO" id="GO:0006412">
    <property type="term" value="P:translation"/>
    <property type="evidence" value="ECO:0007669"/>
    <property type="project" value="TreeGrafter"/>
</dbReference>
<dbReference type="SUPFAM" id="SSF50249">
    <property type="entry name" value="Nucleic acid-binding proteins"/>
    <property type="match status" value="4"/>
</dbReference>
<evidence type="ECO:0000259" key="5">
    <source>
        <dbReference type="PROSITE" id="PS50126"/>
    </source>
</evidence>
<evidence type="ECO:0000256" key="2">
    <source>
        <dbReference type="ARBA" id="ARBA00022980"/>
    </source>
</evidence>
<keyword evidence="3" id="KW-0687">Ribonucleoprotein</keyword>
<keyword evidence="2" id="KW-0689">Ribosomal protein</keyword>
<dbReference type="PROSITE" id="PS50126">
    <property type="entry name" value="S1"/>
    <property type="match status" value="4"/>
</dbReference>
<sequence length="353" mass="40108">MPKKKEATKKTPAPLAKKTPKKDKKTEKTEAPVSKPSKKVLSMDDLLKQQTITPPKKGEIIHAKIAHLSKKGILFDIGWKSYAVLGNLEAQDLNSYLPYLHEGDVLPIKVVVEEAKEGYPVVSMRSFFEKGKWEILEQKYKDESEIEVICGEYGKGGVFVDFMGVRGVIPKIQLTEDLIREPEKLVGKKIKVKVLEVDHEKNRLVVSQKASALNISYKDIKAKFDAIKIGDKYKAKIIGFSDFGAFCEVEKIEGLIHISEISWQKVSDPRRHLKIGDIVDVVVVEKNPDNLKLNLSIKRLEKDPWEDIEKRYPKDKEVKGEVVRRERYGYIVRLEPGVEGLVHVSKLKGDENL</sequence>
<dbReference type="GO" id="GO:0003729">
    <property type="term" value="F:mRNA binding"/>
    <property type="evidence" value="ECO:0007669"/>
    <property type="project" value="TreeGrafter"/>
</dbReference>
<feature type="region of interest" description="Disordered" evidence="4">
    <location>
        <begin position="1"/>
        <end position="40"/>
    </location>
</feature>
<dbReference type="EMBL" id="MFZT01000029">
    <property type="protein sequence ID" value="OGK30330.1"/>
    <property type="molecule type" value="Genomic_DNA"/>
</dbReference>
<feature type="domain" description="S1 motif" evidence="5">
    <location>
        <begin position="315"/>
        <end position="353"/>
    </location>
</feature>
<dbReference type="Proteomes" id="UP000178098">
    <property type="component" value="Unassembled WGS sequence"/>
</dbReference>
<organism evidence="6 7">
    <name type="scientific">Candidatus Roizmanbacteria bacterium RIFCSPHIGHO2_02_FULL_43_11</name>
    <dbReference type="NCBI Taxonomy" id="1802043"/>
    <lineage>
        <taxon>Bacteria</taxon>
        <taxon>Candidatus Roizmaniibacteriota</taxon>
    </lineage>
</organism>
<dbReference type="PANTHER" id="PTHR10724">
    <property type="entry name" value="30S RIBOSOMAL PROTEIN S1"/>
    <property type="match status" value="1"/>
</dbReference>
<accession>A0A1F7HGG9</accession>
<evidence type="ECO:0000256" key="3">
    <source>
        <dbReference type="ARBA" id="ARBA00023274"/>
    </source>
</evidence>
<dbReference type="PANTHER" id="PTHR10724:SF7">
    <property type="entry name" value="SMALL RIBOSOMAL SUBUNIT PROTEIN BS1C"/>
    <property type="match status" value="1"/>
</dbReference>
<dbReference type="Pfam" id="PF00575">
    <property type="entry name" value="S1"/>
    <property type="match status" value="3"/>
</dbReference>
<dbReference type="GO" id="GO:0003735">
    <property type="term" value="F:structural constituent of ribosome"/>
    <property type="evidence" value="ECO:0007669"/>
    <property type="project" value="TreeGrafter"/>
</dbReference>
<feature type="domain" description="S1 motif" evidence="5">
    <location>
        <begin position="155"/>
        <end position="209"/>
    </location>
</feature>